<sequence>MFGGRCIMVGGKIIVSVRRNGSLLVRVAADDHDLYLAEPGAAPAEMGRGRVMGPGWIAVDPECVLDEGLVFWIQAALAHNHAVTRSQHAES</sequence>
<feature type="domain" description="TfoX N-terminal" evidence="1">
    <location>
        <begin position="1"/>
        <end position="79"/>
    </location>
</feature>
<evidence type="ECO:0000313" key="2">
    <source>
        <dbReference type="EMBL" id="RRD07424.1"/>
    </source>
</evidence>
<proteinExistence type="predicted"/>
<name>A0A3P1TDE8_9ACTN</name>
<dbReference type="AlphaFoldDB" id="A0A3P1TDE8"/>
<protein>
    <submittedName>
        <fullName evidence="2">TfoX family protein</fullName>
    </submittedName>
</protein>
<dbReference type="EMBL" id="RQZG01000001">
    <property type="protein sequence ID" value="RRD07424.1"/>
    <property type="molecule type" value="Genomic_DNA"/>
</dbReference>
<dbReference type="Pfam" id="PF04993">
    <property type="entry name" value="TfoX_N"/>
    <property type="match status" value="1"/>
</dbReference>
<dbReference type="Proteomes" id="UP000280819">
    <property type="component" value="Unassembled WGS sequence"/>
</dbReference>
<reference evidence="2 3" key="1">
    <citation type="submission" date="2018-11" db="EMBL/GenBank/DDBJ databases">
        <title>Genomes From Bacteria Associated with the Canine Oral Cavity: a Test Case for Automated Genome-Based Taxonomic Assignment.</title>
        <authorList>
            <person name="Coil D.A."/>
            <person name="Jospin G."/>
            <person name="Darling A.E."/>
            <person name="Wallis C."/>
            <person name="Davis I.J."/>
            <person name="Harris S."/>
            <person name="Eisen J.A."/>
            <person name="Holcombe L.J."/>
            <person name="O'Flynn C."/>
        </authorList>
    </citation>
    <scope>NUCLEOTIDE SEQUENCE [LARGE SCALE GENOMIC DNA]</scope>
    <source>
        <strain evidence="2 3">OH887_COT-365</strain>
    </source>
</reference>
<dbReference type="SUPFAM" id="SSF159894">
    <property type="entry name" value="YgaC/TfoX-N like"/>
    <property type="match status" value="1"/>
</dbReference>
<evidence type="ECO:0000259" key="1">
    <source>
        <dbReference type="Pfam" id="PF04993"/>
    </source>
</evidence>
<organism evidence="2 3">
    <name type="scientific">Arachnia propionica</name>
    <dbReference type="NCBI Taxonomy" id="1750"/>
    <lineage>
        <taxon>Bacteria</taxon>
        <taxon>Bacillati</taxon>
        <taxon>Actinomycetota</taxon>
        <taxon>Actinomycetes</taxon>
        <taxon>Propionibacteriales</taxon>
        <taxon>Propionibacteriaceae</taxon>
        <taxon>Arachnia</taxon>
    </lineage>
</organism>
<comment type="caution">
    <text evidence="2">The sequence shown here is derived from an EMBL/GenBank/DDBJ whole genome shotgun (WGS) entry which is preliminary data.</text>
</comment>
<evidence type="ECO:0000313" key="3">
    <source>
        <dbReference type="Proteomes" id="UP000280819"/>
    </source>
</evidence>
<dbReference type="Gene3D" id="3.30.1460.30">
    <property type="entry name" value="YgaC/TfoX-N like chaperone"/>
    <property type="match status" value="1"/>
</dbReference>
<accession>A0A3P1TDE8</accession>
<dbReference type="InterPro" id="IPR007076">
    <property type="entry name" value="TfoX_N"/>
</dbReference>
<dbReference type="OrthoDB" id="214902at2"/>
<gene>
    <name evidence="2" type="ORF">EII34_01375</name>
</gene>